<keyword evidence="13" id="KW-0808">Transferase</keyword>
<evidence type="ECO:0000313" key="14">
    <source>
        <dbReference type="Proteomes" id="UP000070299"/>
    </source>
</evidence>
<dbReference type="STRING" id="1799789.AX660_12020"/>
<evidence type="ECO:0000256" key="9">
    <source>
        <dbReference type="ARBA" id="ARBA00069174"/>
    </source>
</evidence>
<keyword evidence="3 12" id="KW-0663">Pyridoxal phosphate</keyword>
<proteinExistence type="inferred from homology"/>
<evidence type="ECO:0000256" key="3">
    <source>
        <dbReference type="ARBA" id="ARBA00022898"/>
    </source>
</evidence>
<dbReference type="EMBL" id="LSNE01000005">
    <property type="protein sequence ID" value="KXI28911.1"/>
    <property type="molecule type" value="Genomic_DNA"/>
</dbReference>
<comment type="pathway">
    <text evidence="5">Cofactor biosynthesis; tetrahydrofolate biosynthesis; 4-aminobenzoate from chorismate: step 2/2.</text>
</comment>
<organism evidence="13 14">
    <name type="scientific">Paraglaciecola hydrolytica</name>
    <dbReference type="NCBI Taxonomy" id="1799789"/>
    <lineage>
        <taxon>Bacteria</taxon>
        <taxon>Pseudomonadati</taxon>
        <taxon>Pseudomonadota</taxon>
        <taxon>Gammaproteobacteria</taxon>
        <taxon>Alteromonadales</taxon>
        <taxon>Alteromonadaceae</taxon>
        <taxon>Paraglaciecola</taxon>
    </lineage>
</organism>
<comment type="similarity">
    <text evidence="2 11">Belongs to the class-IV pyridoxal-phosphate-dependent aminotransferase family.</text>
</comment>
<evidence type="ECO:0000256" key="11">
    <source>
        <dbReference type="RuleBase" id="RU004106"/>
    </source>
</evidence>
<dbReference type="InterPro" id="IPR043132">
    <property type="entry name" value="BCAT-like_C"/>
</dbReference>
<dbReference type="InterPro" id="IPR018300">
    <property type="entry name" value="Aminotrans_IV_CS"/>
</dbReference>
<evidence type="ECO:0000256" key="2">
    <source>
        <dbReference type="ARBA" id="ARBA00009320"/>
    </source>
</evidence>
<sequence length="285" mass="31773">MTIVFLNGEFMPMAEAKISPMDRGFLFGDGIYEVIPSYAGRCVGFLPHLQRMESGLQAIGMPLPMEIDAFKSLVERLIIDNGSGNLGVYIHVSRGTDVKRNHAYPINIPQTVFAFTFEIPAEPVADKTLAKAYKVSSTQDLRWKRCHIKSTSLLGNVMHFQQGQDAGNNETILYNQDGYLTEASACNVFVVKNKTILTPPLDHQLLPGITRMLLLDILKQHSSLQFAERAIHMDEVRSVDEIWLTSSSKEIAPVIKLDGKAVGDGKVGDIWLAAQSLFCQHKYNY</sequence>
<dbReference type="RefSeq" id="WP_068375788.1">
    <property type="nucleotide sequence ID" value="NZ_LSNE01000005.1"/>
</dbReference>
<accession>A0A136A100</accession>
<dbReference type="PANTHER" id="PTHR42743">
    <property type="entry name" value="AMINO-ACID AMINOTRANSFERASE"/>
    <property type="match status" value="1"/>
</dbReference>
<comment type="cofactor">
    <cofactor evidence="1 12">
        <name>pyridoxal 5'-phosphate</name>
        <dbReference type="ChEBI" id="CHEBI:597326"/>
    </cofactor>
</comment>
<evidence type="ECO:0000256" key="8">
    <source>
        <dbReference type="ARBA" id="ARBA00054027"/>
    </source>
</evidence>
<evidence type="ECO:0000256" key="1">
    <source>
        <dbReference type="ARBA" id="ARBA00001933"/>
    </source>
</evidence>
<dbReference type="OrthoDB" id="21319at2"/>
<reference evidence="14" key="1">
    <citation type="submission" date="2016-02" db="EMBL/GenBank/DDBJ databases">
        <authorList>
            <person name="Schultz-Johansen M."/>
            <person name="Glaring M.A."/>
            <person name="Bech P.K."/>
            <person name="Stougaard P."/>
        </authorList>
    </citation>
    <scope>NUCLEOTIDE SEQUENCE [LARGE SCALE GENOMIC DNA]</scope>
    <source>
        <strain evidence="14">S66</strain>
    </source>
</reference>
<dbReference type="Pfam" id="PF01063">
    <property type="entry name" value="Aminotran_4"/>
    <property type="match status" value="1"/>
</dbReference>
<evidence type="ECO:0000256" key="12">
    <source>
        <dbReference type="RuleBase" id="RU004516"/>
    </source>
</evidence>
<dbReference type="Gene3D" id="3.30.470.10">
    <property type="match status" value="1"/>
</dbReference>
<dbReference type="InterPro" id="IPR001544">
    <property type="entry name" value="Aminotrans_IV"/>
</dbReference>
<evidence type="ECO:0000256" key="10">
    <source>
        <dbReference type="ARBA" id="ARBA00080135"/>
    </source>
</evidence>
<comment type="caution">
    <text evidence="13">The sequence shown here is derived from an EMBL/GenBank/DDBJ whole genome shotgun (WGS) entry which is preliminary data.</text>
</comment>
<evidence type="ECO:0000256" key="7">
    <source>
        <dbReference type="ARBA" id="ARBA00049529"/>
    </source>
</evidence>
<dbReference type="GO" id="GO:0005829">
    <property type="term" value="C:cytosol"/>
    <property type="evidence" value="ECO:0007669"/>
    <property type="project" value="TreeGrafter"/>
</dbReference>
<dbReference type="GO" id="GO:0008696">
    <property type="term" value="F:4-amino-4-deoxychorismate lyase activity"/>
    <property type="evidence" value="ECO:0007669"/>
    <property type="project" value="UniProtKB-EC"/>
</dbReference>
<evidence type="ECO:0000256" key="4">
    <source>
        <dbReference type="ARBA" id="ARBA00022909"/>
    </source>
</evidence>
<keyword evidence="14" id="KW-1185">Reference proteome</keyword>
<dbReference type="Gene3D" id="3.20.10.10">
    <property type="entry name" value="D-amino Acid Aminotransferase, subunit A, domain 2"/>
    <property type="match status" value="1"/>
</dbReference>
<comment type="function">
    <text evidence="8">Involved in the biosynthesis of p-aminobenzoate (PABA), a precursor of tetrahydrofolate. Converts 4-amino-4-deoxychorismate into 4-aminobenzoate (PABA) and pyruvate.</text>
</comment>
<evidence type="ECO:0000256" key="5">
    <source>
        <dbReference type="ARBA" id="ARBA00035633"/>
    </source>
</evidence>
<dbReference type="InterPro" id="IPR050571">
    <property type="entry name" value="Class-IV_PLP-Dep_Aminotrnsfr"/>
</dbReference>
<dbReference type="PROSITE" id="PS00770">
    <property type="entry name" value="AA_TRANSFER_CLASS_4"/>
    <property type="match status" value="1"/>
</dbReference>
<dbReference type="GO" id="GO:0008483">
    <property type="term" value="F:transaminase activity"/>
    <property type="evidence" value="ECO:0007669"/>
    <property type="project" value="UniProtKB-KW"/>
</dbReference>
<protein>
    <recommendedName>
        <fullName evidence="9">Aminodeoxychorismate lyase</fullName>
        <ecNumber evidence="6">4.1.3.38</ecNumber>
    </recommendedName>
    <alternativeName>
        <fullName evidence="10">4-amino-4-deoxychorismate lyase</fullName>
    </alternativeName>
</protein>
<dbReference type="PANTHER" id="PTHR42743:SF10">
    <property type="entry name" value="D-ALANINE AMINOTRANSFERASE"/>
    <property type="match status" value="1"/>
</dbReference>
<dbReference type="GO" id="GO:0008652">
    <property type="term" value="P:amino acid biosynthetic process"/>
    <property type="evidence" value="ECO:0007669"/>
    <property type="project" value="UniProtKB-ARBA"/>
</dbReference>
<dbReference type="InterPro" id="IPR036038">
    <property type="entry name" value="Aminotransferase-like"/>
</dbReference>
<comment type="catalytic activity">
    <reaction evidence="7">
        <text>4-amino-4-deoxychorismate = 4-aminobenzoate + pyruvate + H(+)</text>
        <dbReference type="Rhea" id="RHEA:16201"/>
        <dbReference type="ChEBI" id="CHEBI:15361"/>
        <dbReference type="ChEBI" id="CHEBI:15378"/>
        <dbReference type="ChEBI" id="CHEBI:17836"/>
        <dbReference type="ChEBI" id="CHEBI:58406"/>
        <dbReference type="EC" id="4.1.3.38"/>
    </reaction>
</comment>
<dbReference type="FunFam" id="3.20.10.10:FF:000002">
    <property type="entry name" value="D-alanine aminotransferase"/>
    <property type="match status" value="1"/>
</dbReference>
<dbReference type="Proteomes" id="UP000070299">
    <property type="component" value="Unassembled WGS sequence"/>
</dbReference>
<gene>
    <name evidence="13" type="ORF">AX660_12020</name>
</gene>
<dbReference type="SUPFAM" id="SSF56752">
    <property type="entry name" value="D-aminoacid aminotransferase-like PLP-dependent enzymes"/>
    <property type="match status" value="1"/>
</dbReference>
<dbReference type="EC" id="4.1.3.38" evidence="6"/>
<keyword evidence="4" id="KW-0289">Folate biosynthesis</keyword>
<evidence type="ECO:0000313" key="13">
    <source>
        <dbReference type="EMBL" id="KXI28911.1"/>
    </source>
</evidence>
<keyword evidence="13" id="KW-0032">Aminotransferase</keyword>
<dbReference type="AlphaFoldDB" id="A0A136A100"/>
<dbReference type="GO" id="GO:0046656">
    <property type="term" value="P:folic acid biosynthetic process"/>
    <property type="evidence" value="ECO:0007669"/>
    <property type="project" value="UniProtKB-KW"/>
</dbReference>
<evidence type="ECO:0000256" key="6">
    <source>
        <dbReference type="ARBA" id="ARBA00035676"/>
    </source>
</evidence>
<name>A0A136A100_9ALTE</name>
<dbReference type="InterPro" id="IPR043131">
    <property type="entry name" value="BCAT-like_N"/>
</dbReference>
<dbReference type="CDD" id="cd01558">
    <property type="entry name" value="D-AAT_like"/>
    <property type="match status" value="1"/>
</dbReference>